<protein>
    <submittedName>
        <fullName evidence="1">Uncharacterized protein</fullName>
    </submittedName>
</protein>
<keyword evidence="2" id="KW-1185">Reference proteome</keyword>
<gene>
    <name evidence="1" type="ORF">FOL47_006533</name>
</gene>
<organism evidence="1 2">
    <name type="scientific">Perkinsus chesapeaki</name>
    <name type="common">Clam parasite</name>
    <name type="synonym">Perkinsus andrewsi</name>
    <dbReference type="NCBI Taxonomy" id="330153"/>
    <lineage>
        <taxon>Eukaryota</taxon>
        <taxon>Sar</taxon>
        <taxon>Alveolata</taxon>
        <taxon>Perkinsozoa</taxon>
        <taxon>Perkinsea</taxon>
        <taxon>Perkinsida</taxon>
        <taxon>Perkinsidae</taxon>
        <taxon>Perkinsus</taxon>
    </lineage>
</organism>
<sequence length="146" mass="17796">MLAAAAGDLFDTLPRKYCIDITVKRLFIDWQTRHEVYFWKEVYMEYRQLNSRKCIPFWWEKRTLKEVKMLYNRCYDAPQPYVADRNLTNFYFTKNEFAAMRHYDEDDTLQFVINGELRKLRRCKIAWEPLLPSNAITTYSPKLRDN</sequence>
<comment type="caution">
    <text evidence="1">The sequence shown here is derived from an EMBL/GenBank/DDBJ whole genome shotgun (WGS) entry which is preliminary data.</text>
</comment>
<reference evidence="1 2" key="1">
    <citation type="submission" date="2020-04" db="EMBL/GenBank/DDBJ databases">
        <title>Perkinsus chesapeaki whole genome sequence.</title>
        <authorList>
            <person name="Bogema D.R."/>
        </authorList>
    </citation>
    <scope>NUCLEOTIDE SEQUENCE [LARGE SCALE GENOMIC DNA]</scope>
    <source>
        <strain evidence="1">ATCC PRA-425</strain>
    </source>
</reference>
<dbReference type="EMBL" id="JAAPAO010000365">
    <property type="protein sequence ID" value="KAF4661812.1"/>
    <property type="molecule type" value="Genomic_DNA"/>
</dbReference>
<accession>A0A7J6LR85</accession>
<evidence type="ECO:0000313" key="2">
    <source>
        <dbReference type="Proteomes" id="UP000591131"/>
    </source>
</evidence>
<proteinExistence type="predicted"/>
<evidence type="ECO:0000313" key="1">
    <source>
        <dbReference type="EMBL" id="KAF4661812.1"/>
    </source>
</evidence>
<name>A0A7J6LR85_PERCH</name>
<dbReference type="Proteomes" id="UP000591131">
    <property type="component" value="Unassembled WGS sequence"/>
</dbReference>
<dbReference type="AlphaFoldDB" id="A0A7J6LR85"/>